<evidence type="ECO:0000313" key="1">
    <source>
        <dbReference type="EMBL" id="MFD2864944.1"/>
    </source>
</evidence>
<organism evidence="1 2">
    <name type="scientific">Mucilaginibacter antarcticus</name>
    <dbReference type="NCBI Taxonomy" id="1855725"/>
    <lineage>
        <taxon>Bacteria</taxon>
        <taxon>Pseudomonadati</taxon>
        <taxon>Bacteroidota</taxon>
        <taxon>Sphingobacteriia</taxon>
        <taxon>Sphingobacteriales</taxon>
        <taxon>Sphingobacteriaceae</taxon>
        <taxon>Mucilaginibacter</taxon>
    </lineage>
</organism>
<accession>A0ABW5XR32</accession>
<gene>
    <name evidence="1" type="ORF">ACFSYC_09635</name>
</gene>
<sequence length="303" mass="35239">MVGTEFFHGQGFGNQLFCYISSRCIAADLKYQFGTIGQTLFGAPRWNDKGVYFMDIYLGSDCKKEDFEYVYNEVDTRYFNDSCKHDKVIGCNVSLYDHGILEIKDSTIVLGNLQSEKYFGHHKIEIKDWLKIKPEYDSYEFYQDNLCVINFRGGEYTGLKELFLDKVYWTHGMKNMKKINPNMEFVVITDDLLTAKRMLPGIPAYHFDLAKDYVSIKNAKYLLLSNSSFAFFPAWTSDTVEFIIAPKYWARHNVSTGYWATGQNIYQNWHYQDKKGLLYTSDECAKELDDVIESNSILYNTGK</sequence>
<evidence type="ECO:0008006" key="3">
    <source>
        <dbReference type="Google" id="ProtNLM"/>
    </source>
</evidence>
<proteinExistence type="predicted"/>
<evidence type="ECO:0000313" key="2">
    <source>
        <dbReference type="Proteomes" id="UP001597601"/>
    </source>
</evidence>
<comment type="caution">
    <text evidence="1">The sequence shown here is derived from an EMBL/GenBank/DDBJ whole genome shotgun (WGS) entry which is preliminary data.</text>
</comment>
<dbReference type="RefSeq" id="WP_377126350.1">
    <property type="nucleotide sequence ID" value="NZ_JBHUON010000009.1"/>
</dbReference>
<dbReference type="EMBL" id="JBHUON010000009">
    <property type="protein sequence ID" value="MFD2864944.1"/>
    <property type="molecule type" value="Genomic_DNA"/>
</dbReference>
<name>A0ABW5XR32_9SPHI</name>
<protein>
    <recommendedName>
        <fullName evidence="3">Glycosyl transferase family 11</fullName>
    </recommendedName>
</protein>
<keyword evidence="2" id="KW-1185">Reference proteome</keyword>
<dbReference type="Proteomes" id="UP001597601">
    <property type="component" value="Unassembled WGS sequence"/>
</dbReference>
<reference evidence="2" key="1">
    <citation type="journal article" date="2019" name="Int. J. Syst. Evol. Microbiol.">
        <title>The Global Catalogue of Microorganisms (GCM) 10K type strain sequencing project: providing services to taxonomists for standard genome sequencing and annotation.</title>
        <authorList>
            <consortium name="The Broad Institute Genomics Platform"/>
            <consortium name="The Broad Institute Genome Sequencing Center for Infectious Disease"/>
            <person name="Wu L."/>
            <person name="Ma J."/>
        </authorList>
    </citation>
    <scope>NUCLEOTIDE SEQUENCE [LARGE SCALE GENOMIC DNA]</scope>
    <source>
        <strain evidence="2">KCTC 52232</strain>
    </source>
</reference>